<organism evidence="1 2">
    <name type="scientific">Acidisarcina polymorpha</name>
    <dbReference type="NCBI Taxonomy" id="2211140"/>
    <lineage>
        <taxon>Bacteria</taxon>
        <taxon>Pseudomonadati</taxon>
        <taxon>Acidobacteriota</taxon>
        <taxon>Terriglobia</taxon>
        <taxon>Terriglobales</taxon>
        <taxon>Acidobacteriaceae</taxon>
        <taxon>Acidisarcina</taxon>
    </lineage>
</organism>
<dbReference type="KEGG" id="abas:ACPOL_2120"/>
<sequence>MRELRFDSLSLGKKLPSLLAPACWNQEGVAYWRYKLANSLRVTE</sequence>
<keyword evidence="2" id="KW-1185">Reference proteome</keyword>
<gene>
    <name evidence="1" type="ORF">ACPOL_2120</name>
</gene>
<dbReference type="AlphaFoldDB" id="A0A2Z5FY52"/>
<proteinExistence type="predicted"/>
<dbReference type="EMBL" id="CP030840">
    <property type="protein sequence ID" value="AXC11444.1"/>
    <property type="molecule type" value="Genomic_DNA"/>
</dbReference>
<name>A0A2Z5FY52_9BACT</name>
<reference evidence="1 2" key="1">
    <citation type="journal article" date="2018" name="Front. Microbiol.">
        <title>Hydrolytic Capabilities as a Key to Environmental Success: Chitinolytic and Cellulolytic Acidobacteria From Acidic Sub-arctic Soils and Boreal Peatlands.</title>
        <authorList>
            <person name="Belova S.E."/>
            <person name="Ravin N.V."/>
            <person name="Pankratov T.A."/>
            <person name="Rakitin A.L."/>
            <person name="Ivanova A.A."/>
            <person name="Beletsky A.V."/>
            <person name="Mardanov A.V."/>
            <person name="Sinninghe Damste J.S."/>
            <person name="Dedysh S.N."/>
        </authorList>
    </citation>
    <scope>NUCLEOTIDE SEQUENCE [LARGE SCALE GENOMIC DNA]</scope>
    <source>
        <strain evidence="1 2">SBC82</strain>
    </source>
</reference>
<evidence type="ECO:0000313" key="1">
    <source>
        <dbReference type="EMBL" id="AXC11444.1"/>
    </source>
</evidence>
<protein>
    <submittedName>
        <fullName evidence="1">Uncharacterized protein</fullName>
    </submittedName>
</protein>
<accession>A0A2Z5FY52</accession>
<evidence type="ECO:0000313" key="2">
    <source>
        <dbReference type="Proteomes" id="UP000253606"/>
    </source>
</evidence>
<dbReference type="Proteomes" id="UP000253606">
    <property type="component" value="Chromosome"/>
</dbReference>